<feature type="domain" description="DUF1653" evidence="1">
    <location>
        <begin position="9"/>
        <end position="72"/>
    </location>
</feature>
<comment type="caution">
    <text evidence="2">The sequence shown here is derived from an EMBL/GenBank/DDBJ whole genome shotgun (WGS) entry which is preliminary data.</text>
</comment>
<dbReference type="OrthoDB" id="371169at2"/>
<evidence type="ECO:0000313" key="3">
    <source>
        <dbReference type="EMBL" id="MTU03241.1"/>
    </source>
</evidence>
<evidence type="ECO:0000259" key="1">
    <source>
        <dbReference type="Pfam" id="PF07866"/>
    </source>
</evidence>
<organism evidence="2 5">
    <name type="scientific">Phascolarctobacterium faecium</name>
    <dbReference type="NCBI Taxonomy" id="33025"/>
    <lineage>
        <taxon>Bacteria</taxon>
        <taxon>Bacillati</taxon>
        <taxon>Bacillota</taxon>
        <taxon>Negativicutes</taxon>
        <taxon>Acidaminococcales</taxon>
        <taxon>Acidaminococcaceae</taxon>
        <taxon>Phascolarctobacterium</taxon>
    </lineage>
</organism>
<name>A0A7X2XE91_9FIRM</name>
<accession>A0A7X2XE91</accession>
<sequence length="79" mass="9633">MRKILTDRVYRHFKGKDYKVLVVAQHTETGEQCVVYQALYGDFAYYVRPYAMFASEVDREKYPEVEQQYRFELTEEKYD</sequence>
<dbReference type="InterPro" id="IPR023387">
    <property type="entry name" value="DUF1653-like_dom"/>
</dbReference>
<evidence type="ECO:0000313" key="2">
    <source>
        <dbReference type="EMBL" id="MTT75110.1"/>
    </source>
</evidence>
<reference evidence="4 5" key="1">
    <citation type="journal article" date="2019" name="Nat. Med.">
        <title>A library of human gut bacterial isolates paired with longitudinal multiomics data enables mechanistic microbiome research.</title>
        <authorList>
            <person name="Poyet M."/>
            <person name="Groussin M."/>
            <person name="Gibbons S.M."/>
            <person name="Avila-Pacheco J."/>
            <person name="Jiang X."/>
            <person name="Kearney S.M."/>
            <person name="Perrotta A.R."/>
            <person name="Berdy B."/>
            <person name="Zhao S."/>
            <person name="Lieberman T.D."/>
            <person name="Swanson P.K."/>
            <person name="Smith M."/>
            <person name="Roesemann S."/>
            <person name="Alexander J.E."/>
            <person name="Rich S.A."/>
            <person name="Livny J."/>
            <person name="Vlamakis H."/>
            <person name="Clish C."/>
            <person name="Bullock K."/>
            <person name="Deik A."/>
            <person name="Scott J."/>
            <person name="Pierce K.A."/>
            <person name="Xavier R.J."/>
            <person name="Alm E.J."/>
        </authorList>
    </citation>
    <scope>NUCLEOTIDE SEQUENCE [LARGE SCALE GENOMIC DNA]</scope>
    <source>
        <strain evidence="2 5">BIOML-A13</strain>
        <strain evidence="3 4">BIOML-A3</strain>
    </source>
</reference>
<dbReference type="EMBL" id="WNBW01000001">
    <property type="protein sequence ID" value="MTU03241.1"/>
    <property type="molecule type" value="Genomic_DNA"/>
</dbReference>
<dbReference type="Gene3D" id="2.30.30.320">
    <property type="entry name" value="DUF1653-like domain"/>
    <property type="match status" value="1"/>
</dbReference>
<protein>
    <submittedName>
        <fullName evidence="2">DUF1653 domain-containing protein</fullName>
    </submittedName>
</protein>
<gene>
    <name evidence="2" type="ORF">GMD11_02350</name>
    <name evidence="3" type="ORF">GMD18_02345</name>
</gene>
<proteinExistence type="predicted"/>
<dbReference type="EMBL" id="WNBM01000001">
    <property type="protein sequence ID" value="MTT75110.1"/>
    <property type="molecule type" value="Genomic_DNA"/>
</dbReference>
<dbReference type="RefSeq" id="WP_155163584.1">
    <property type="nucleotide sequence ID" value="NZ_WNBG01000001.1"/>
</dbReference>
<dbReference type="Proteomes" id="UP000484547">
    <property type="component" value="Unassembled WGS sequence"/>
</dbReference>
<dbReference type="Pfam" id="PF07866">
    <property type="entry name" value="DUF1653"/>
    <property type="match status" value="1"/>
</dbReference>
<evidence type="ECO:0000313" key="4">
    <source>
        <dbReference type="Proteomes" id="UP000443070"/>
    </source>
</evidence>
<dbReference type="InterPro" id="IPR037135">
    <property type="entry name" value="DUF1653-like_dom_sf"/>
</dbReference>
<dbReference type="AlphaFoldDB" id="A0A7X2XE91"/>
<dbReference type="Proteomes" id="UP000443070">
    <property type="component" value="Unassembled WGS sequence"/>
</dbReference>
<keyword evidence="4" id="KW-1185">Reference proteome</keyword>
<evidence type="ECO:0000313" key="5">
    <source>
        <dbReference type="Proteomes" id="UP000484547"/>
    </source>
</evidence>